<dbReference type="EMBL" id="AP027452">
    <property type="protein sequence ID" value="BDY30769.1"/>
    <property type="molecule type" value="Genomic_DNA"/>
</dbReference>
<evidence type="ECO:0000313" key="1">
    <source>
        <dbReference type="EMBL" id="BDY30769.1"/>
    </source>
</evidence>
<evidence type="ECO:0000313" key="2">
    <source>
        <dbReference type="Proteomes" id="UP001241092"/>
    </source>
</evidence>
<reference evidence="1" key="1">
    <citation type="submission" date="2023-03" db="EMBL/GenBank/DDBJ databases">
        <title>Draft genome sequence of a Mycolicibacterium mageritense strain H4_3_1 isolated from a hybrid biological-inorganic system reactor.</title>
        <authorList>
            <person name="Feng X."/>
            <person name="Kazama D."/>
            <person name="Sato K."/>
            <person name="Kobayashi H."/>
        </authorList>
    </citation>
    <scope>NUCLEOTIDE SEQUENCE</scope>
    <source>
        <strain evidence="1">H4_3_1</strain>
    </source>
</reference>
<organism evidence="1 2">
    <name type="scientific">Mycolicibacterium mageritense</name>
    <name type="common">Mycobacterium mageritense</name>
    <dbReference type="NCBI Taxonomy" id="53462"/>
    <lineage>
        <taxon>Bacteria</taxon>
        <taxon>Bacillati</taxon>
        <taxon>Actinomycetota</taxon>
        <taxon>Actinomycetes</taxon>
        <taxon>Mycobacteriales</taxon>
        <taxon>Mycobacteriaceae</taxon>
        <taxon>Mycolicibacterium</taxon>
    </lineage>
</organism>
<dbReference type="Proteomes" id="UP001241092">
    <property type="component" value="Chromosome"/>
</dbReference>
<accession>A0AAI8TXQ2</accession>
<dbReference type="AlphaFoldDB" id="A0AAI8TXQ2"/>
<protein>
    <submittedName>
        <fullName evidence="1">Uncharacterized protein</fullName>
    </submittedName>
</protein>
<proteinExistence type="predicted"/>
<name>A0AAI8TXQ2_MYCME</name>
<gene>
    <name evidence="1" type="ORF">hbim_04715</name>
</gene>
<sequence>MRAWAIRAAARVTSASGATTAGFFPPSSKVTGTRFRAAACCTRAPTAGDPVKNRWSKGNAANSAATSAAPVTTCSSSASKYRGAVAAISSAVFGVTSDILIITRLPAANAAAAGKTVSWTGKFHGPMMPTTPSGDGTTSACSPNSRAARISLVERIHCGTFDLVCSMTEIMPRISAKRAAERDREP</sequence>